<feature type="region of interest" description="Disordered" evidence="5">
    <location>
        <begin position="222"/>
        <end position="273"/>
    </location>
</feature>
<dbReference type="InterPro" id="IPR013087">
    <property type="entry name" value="Znf_C2H2_type"/>
</dbReference>
<evidence type="ECO:0000313" key="8">
    <source>
        <dbReference type="Proteomes" id="UP001310594"/>
    </source>
</evidence>
<dbReference type="GO" id="GO:0000981">
    <property type="term" value="F:DNA-binding transcription factor activity, RNA polymerase II-specific"/>
    <property type="evidence" value="ECO:0007669"/>
    <property type="project" value="TreeGrafter"/>
</dbReference>
<sequence>MEEPIDTDQMVWEPQEPYGQAGAWAEELHNGLLNPQDAAFAGSVELEYETLAYQPDPLNPTEWPSFQTGSGGLYPYGDNNLGVLQPTTFEQDLFVTPPPLRPQAENSLPNVTRRPQLQLHTDDINLQPGLPAYNEPLPRSAPPDIRVVGPDALPMPHPMSAMPIRDSSRRRARTNPHREPPSFRHSTTEPETHLPLANDLLSPVMSDWVEAEDAVPQAFIAQTSFNATDRSPTRNRRGSASPSRSRSQSRSASRAGSRRGSTASSNRSSMNGDFECHHRDCGKRYTTMAKLNHHKRYHTPDHERPNVCDQCGARFLFKRELDRHKQSITHAGRHFFCTRCAAGFARADHLSRHIIKSSCSERAVTPSPTSVVHSTPSSNGSSVAQSLRHRVSTGDLRSGTPNTDFSSSFLYSGNAFAPLPIQPTAFTDVDCGNYLDLNAHQWPPSPTPGANDYFQFDSIPSFAPAQW</sequence>
<reference evidence="7" key="1">
    <citation type="submission" date="2023-08" db="EMBL/GenBank/DDBJ databases">
        <title>Black Yeasts Isolated from many extreme environments.</title>
        <authorList>
            <person name="Coleine C."/>
            <person name="Stajich J.E."/>
            <person name="Selbmann L."/>
        </authorList>
    </citation>
    <scope>NUCLEOTIDE SEQUENCE</scope>
    <source>
        <strain evidence="7">CCFEE 5810</strain>
    </source>
</reference>
<dbReference type="GO" id="GO:0000978">
    <property type="term" value="F:RNA polymerase II cis-regulatory region sequence-specific DNA binding"/>
    <property type="evidence" value="ECO:0007669"/>
    <property type="project" value="TreeGrafter"/>
</dbReference>
<dbReference type="InterPro" id="IPR036236">
    <property type="entry name" value="Znf_C2H2_sf"/>
</dbReference>
<feature type="domain" description="C2H2-type" evidence="6">
    <location>
        <begin position="335"/>
        <end position="363"/>
    </location>
</feature>
<accession>A0AAN7VWR8</accession>
<dbReference type="Gene3D" id="3.30.160.60">
    <property type="entry name" value="Classic Zinc Finger"/>
    <property type="match status" value="1"/>
</dbReference>
<feature type="region of interest" description="Disordered" evidence="5">
    <location>
        <begin position="148"/>
        <end position="192"/>
    </location>
</feature>
<feature type="domain" description="C2H2-type" evidence="6">
    <location>
        <begin position="306"/>
        <end position="335"/>
    </location>
</feature>
<keyword evidence="3" id="KW-0862">Zinc</keyword>
<evidence type="ECO:0000256" key="2">
    <source>
        <dbReference type="ARBA" id="ARBA00022771"/>
    </source>
</evidence>
<proteinExistence type="predicted"/>
<dbReference type="PROSITE" id="PS00028">
    <property type="entry name" value="ZINC_FINGER_C2H2_1"/>
    <property type="match status" value="2"/>
</dbReference>
<gene>
    <name evidence="7" type="ORF">LTR97_012553</name>
</gene>
<dbReference type="PANTHER" id="PTHR23235:SF120">
    <property type="entry name" value="KRUPPEL-LIKE FACTOR 15"/>
    <property type="match status" value="1"/>
</dbReference>
<dbReference type="GO" id="GO:0008270">
    <property type="term" value="F:zinc ion binding"/>
    <property type="evidence" value="ECO:0007669"/>
    <property type="project" value="UniProtKB-KW"/>
</dbReference>
<evidence type="ECO:0000256" key="5">
    <source>
        <dbReference type="SAM" id="MobiDB-lite"/>
    </source>
</evidence>
<comment type="caution">
    <text evidence="7">The sequence shown here is derived from an EMBL/GenBank/DDBJ whole genome shotgun (WGS) entry which is preliminary data.</text>
</comment>
<dbReference type="AlphaFoldDB" id="A0AAN7VWR8"/>
<evidence type="ECO:0000256" key="3">
    <source>
        <dbReference type="ARBA" id="ARBA00022833"/>
    </source>
</evidence>
<name>A0AAN7VWR8_9PEZI</name>
<dbReference type="SMART" id="SM00355">
    <property type="entry name" value="ZnF_C2H2"/>
    <property type="match status" value="3"/>
</dbReference>
<evidence type="ECO:0000256" key="4">
    <source>
        <dbReference type="PROSITE-ProRule" id="PRU00042"/>
    </source>
</evidence>
<feature type="compositionally biased region" description="Low complexity" evidence="5">
    <location>
        <begin position="238"/>
        <end position="272"/>
    </location>
</feature>
<feature type="domain" description="C2H2-type" evidence="6">
    <location>
        <begin position="274"/>
        <end position="303"/>
    </location>
</feature>
<protein>
    <recommendedName>
        <fullName evidence="6">C2H2-type domain-containing protein</fullName>
    </recommendedName>
</protein>
<keyword evidence="1" id="KW-0479">Metal-binding</keyword>
<keyword evidence="2 4" id="KW-0863">Zinc-finger</keyword>
<dbReference type="EMBL" id="JAVRQU010000027">
    <property type="protein sequence ID" value="KAK5690068.1"/>
    <property type="molecule type" value="Genomic_DNA"/>
</dbReference>
<evidence type="ECO:0000256" key="1">
    <source>
        <dbReference type="ARBA" id="ARBA00022723"/>
    </source>
</evidence>
<dbReference type="Proteomes" id="UP001310594">
    <property type="component" value="Unassembled WGS sequence"/>
</dbReference>
<dbReference type="PANTHER" id="PTHR23235">
    <property type="entry name" value="KRUEPPEL-LIKE TRANSCRIPTION FACTOR"/>
    <property type="match status" value="1"/>
</dbReference>
<organism evidence="7 8">
    <name type="scientific">Elasticomyces elasticus</name>
    <dbReference type="NCBI Taxonomy" id="574655"/>
    <lineage>
        <taxon>Eukaryota</taxon>
        <taxon>Fungi</taxon>
        <taxon>Dikarya</taxon>
        <taxon>Ascomycota</taxon>
        <taxon>Pezizomycotina</taxon>
        <taxon>Dothideomycetes</taxon>
        <taxon>Dothideomycetidae</taxon>
        <taxon>Mycosphaerellales</taxon>
        <taxon>Teratosphaeriaceae</taxon>
        <taxon>Elasticomyces</taxon>
    </lineage>
</organism>
<feature type="region of interest" description="Disordered" evidence="5">
    <location>
        <begin position="365"/>
        <end position="400"/>
    </location>
</feature>
<feature type="compositionally biased region" description="Basic and acidic residues" evidence="5">
    <location>
        <begin position="176"/>
        <end position="192"/>
    </location>
</feature>
<evidence type="ECO:0000259" key="6">
    <source>
        <dbReference type="PROSITE" id="PS50157"/>
    </source>
</evidence>
<evidence type="ECO:0000313" key="7">
    <source>
        <dbReference type="EMBL" id="KAK5690068.1"/>
    </source>
</evidence>
<dbReference type="PROSITE" id="PS50157">
    <property type="entry name" value="ZINC_FINGER_C2H2_2"/>
    <property type="match status" value="3"/>
</dbReference>
<dbReference type="SUPFAM" id="SSF57667">
    <property type="entry name" value="beta-beta-alpha zinc fingers"/>
    <property type="match status" value="2"/>
</dbReference>
<feature type="compositionally biased region" description="Low complexity" evidence="5">
    <location>
        <begin position="365"/>
        <end position="378"/>
    </location>
</feature>